<evidence type="ECO:0000313" key="1">
    <source>
        <dbReference type="EMBL" id="RZC52445.1"/>
    </source>
</evidence>
<sequence length="74" mass="8391">MKIIVYRYMEDCPDDDDSVSIERLDVAADDEVLGDKNETNSEMLCKKQAFKRSVTVNVTPLGMWKCATTALESR</sequence>
<reference evidence="1 2" key="1">
    <citation type="journal article" date="2018" name="Science">
        <title>The opium poppy genome and morphinan production.</title>
        <authorList>
            <person name="Guo L."/>
            <person name="Winzer T."/>
            <person name="Yang X."/>
            <person name="Li Y."/>
            <person name="Ning Z."/>
            <person name="He Z."/>
            <person name="Teodor R."/>
            <person name="Lu Y."/>
            <person name="Bowser T.A."/>
            <person name="Graham I.A."/>
            <person name="Ye K."/>
        </authorList>
    </citation>
    <scope>NUCLEOTIDE SEQUENCE [LARGE SCALE GENOMIC DNA]</scope>
    <source>
        <strain evidence="2">cv. HN1</strain>
        <tissue evidence="1">Leaves</tissue>
    </source>
</reference>
<accession>A0A4Y7IYE7</accession>
<dbReference type="AlphaFoldDB" id="A0A4Y7IYE7"/>
<gene>
    <name evidence="1" type="ORF">C5167_020868</name>
</gene>
<protein>
    <submittedName>
        <fullName evidence="1">Uncharacterized protein</fullName>
    </submittedName>
</protein>
<dbReference type="EMBL" id="CM010716">
    <property type="protein sequence ID" value="RZC52445.1"/>
    <property type="molecule type" value="Genomic_DNA"/>
</dbReference>
<name>A0A4Y7IYE7_PAPSO</name>
<evidence type="ECO:0000313" key="2">
    <source>
        <dbReference type="Proteomes" id="UP000316621"/>
    </source>
</evidence>
<proteinExistence type="predicted"/>
<keyword evidence="2" id="KW-1185">Reference proteome</keyword>
<dbReference type="Gramene" id="RZC52445">
    <property type="protein sequence ID" value="RZC52445"/>
    <property type="gene ID" value="C5167_020868"/>
</dbReference>
<organism evidence="1 2">
    <name type="scientific">Papaver somniferum</name>
    <name type="common">Opium poppy</name>
    <dbReference type="NCBI Taxonomy" id="3469"/>
    <lineage>
        <taxon>Eukaryota</taxon>
        <taxon>Viridiplantae</taxon>
        <taxon>Streptophyta</taxon>
        <taxon>Embryophyta</taxon>
        <taxon>Tracheophyta</taxon>
        <taxon>Spermatophyta</taxon>
        <taxon>Magnoliopsida</taxon>
        <taxon>Ranunculales</taxon>
        <taxon>Papaveraceae</taxon>
        <taxon>Papaveroideae</taxon>
        <taxon>Papaver</taxon>
    </lineage>
</organism>
<dbReference type="Proteomes" id="UP000316621">
    <property type="component" value="Chromosome 2"/>
</dbReference>